<dbReference type="InterPro" id="IPR056125">
    <property type="entry name" value="DUF7708"/>
</dbReference>
<evidence type="ECO:0000256" key="1">
    <source>
        <dbReference type="SAM" id="MobiDB-lite"/>
    </source>
</evidence>
<protein>
    <recommendedName>
        <fullName evidence="2">DUF7708 domain-containing protein</fullName>
    </recommendedName>
</protein>
<evidence type="ECO:0000313" key="3">
    <source>
        <dbReference type="EMBL" id="OKL61127.1"/>
    </source>
</evidence>
<sequence length="613" mass="70183">MHFLRTKKNTEALTHVRDFSHEINLQRPEESLAKGLAQRVKWEVDKENKGERLFADSFNYSLATYRDEEPPEYTESPIEPTDFNEFYHITKELDDSWKKVIEELNKKLGQKIDLTELLEHPTPDKLEGIVRQAQDSFQERKLTKGGTVKEWVHKIARRINNHRYLLDMLPTGDKYLSILTGGLTACVKASIEHQEVADLVSDFLEKLSDQTYKLFRAVKGAPRNDYISLHVTKFYSIMFDALVKILKQWLSSAWNRLTNSFGSTFKKDLKGSMEKMEYHVKEAVEELNSITLQGLGALVQAALVGSQQDFIDAAGWPGNVPIHFMQIHNSSRSPPVEMAKSHGQKAHRDDHHDNSKYGKFLSTTSEVREKENSESWTSQTIQESVAWMDRELYSSLMQWTTSNSSEALWIEGPAVMTEPSQNTLTTAFITAIFQHRRVPVISYFCYYDQRDYESFSCEAELLKMVLALIYQVSTTLPPDISSILDSEDMPDLSPSRVDSIKPRLESLPNAIELLGDMLALGPPLFACCIDSLQILDKEEESARYKACFRRFVEILGNAKPSHPRILKMWLSTDGHSWSLQDAVNEGWFRSHQTYHESEDEPLILDMVRVAGAT</sequence>
<dbReference type="EMBL" id="LFMY01000004">
    <property type="protein sequence ID" value="OKL61127.1"/>
    <property type="molecule type" value="Genomic_DNA"/>
</dbReference>
<feature type="compositionally biased region" description="Basic and acidic residues" evidence="1">
    <location>
        <begin position="346"/>
        <end position="356"/>
    </location>
</feature>
<name>A0A225B5C9_TALAT</name>
<dbReference type="AlphaFoldDB" id="A0A225B5C9"/>
<dbReference type="Proteomes" id="UP000214365">
    <property type="component" value="Unassembled WGS sequence"/>
</dbReference>
<keyword evidence="4" id="KW-1185">Reference proteome</keyword>
<evidence type="ECO:0000313" key="4">
    <source>
        <dbReference type="Proteomes" id="UP000214365"/>
    </source>
</evidence>
<proteinExistence type="predicted"/>
<dbReference type="OrthoDB" id="4840035at2759"/>
<accession>A0A225B5C9</accession>
<feature type="region of interest" description="Disordered" evidence="1">
    <location>
        <begin position="333"/>
        <end position="358"/>
    </location>
</feature>
<evidence type="ECO:0000259" key="2">
    <source>
        <dbReference type="Pfam" id="PF24809"/>
    </source>
</evidence>
<organism evidence="3 4">
    <name type="scientific">Talaromyces atroroseus</name>
    <dbReference type="NCBI Taxonomy" id="1441469"/>
    <lineage>
        <taxon>Eukaryota</taxon>
        <taxon>Fungi</taxon>
        <taxon>Dikarya</taxon>
        <taxon>Ascomycota</taxon>
        <taxon>Pezizomycotina</taxon>
        <taxon>Eurotiomycetes</taxon>
        <taxon>Eurotiomycetidae</taxon>
        <taxon>Eurotiales</taxon>
        <taxon>Trichocomaceae</taxon>
        <taxon>Talaromyces</taxon>
        <taxon>Talaromyces sect. Trachyspermi</taxon>
    </lineage>
</organism>
<comment type="caution">
    <text evidence="3">The sequence shown here is derived from an EMBL/GenBank/DDBJ whole genome shotgun (WGS) entry which is preliminary data.</text>
</comment>
<dbReference type="RefSeq" id="XP_020121248.1">
    <property type="nucleotide sequence ID" value="XM_020265521.1"/>
</dbReference>
<dbReference type="Pfam" id="PF24809">
    <property type="entry name" value="DUF7708"/>
    <property type="match status" value="1"/>
</dbReference>
<gene>
    <name evidence="3" type="ORF">UA08_03089</name>
</gene>
<feature type="domain" description="DUF7708" evidence="2">
    <location>
        <begin position="150"/>
        <end position="284"/>
    </location>
</feature>
<reference evidence="3 4" key="1">
    <citation type="submission" date="2015-06" db="EMBL/GenBank/DDBJ databases">
        <title>Talaromyces atroroseus IBT 11181 draft genome.</title>
        <authorList>
            <person name="Rasmussen K.B."/>
            <person name="Rasmussen S."/>
            <person name="Petersen B."/>
            <person name="Sicheritz-Ponten T."/>
            <person name="Mortensen U.H."/>
            <person name="Thrane U."/>
        </authorList>
    </citation>
    <scope>NUCLEOTIDE SEQUENCE [LARGE SCALE GENOMIC DNA]</scope>
    <source>
        <strain evidence="3 4">IBT 11181</strain>
    </source>
</reference>
<dbReference type="GeneID" id="31002844"/>
<dbReference type="STRING" id="1441469.A0A225B5C9"/>